<evidence type="ECO:0000313" key="2">
    <source>
        <dbReference type="EMBL" id="CAA9555298.1"/>
    </source>
</evidence>
<dbReference type="EMBL" id="CADCWG010000145">
    <property type="protein sequence ID" value="CAA9555298.1"/>
    <property type="molecule type" value="Genomic_DNA"/>
</dbReference>
<protein>
    <submittedName>
        <fullName evidence="2">Uncharacterized protein</fullName>
    </submittedName>
</protein>
<feature type="compositionally biased region" description="Basic and acidic residues" evidence="1">
    <location>
        <begin position="1"/>
        <end position="10"/>
    </location>
</feature>
<sequence>MDASGEDVRRPAGGAFDPGGPVPRPPRRRPPRAPACPPGGDSRRW</sequence>
<proteinExistence type="predicted"/>
<accession>A0A6J4UPU9</accession>
<gene>
    <name evidence="2" type="ORF">AVDCRST_MAG49-2137</name>
</gene>
<feature type="region of interest" description="Disordered" evidence="1">
    <location>
        <begin position="1"/>
        <end position="45"/>
    </location>
</feature>
<organism evidence="2">
    <name type="scientific">uncultured Thermomicrobiales bacterium</name>
    <dbReference type="NCBI Taxonomy" id="1645740"/>
    <lineage>
        <taxon>Bacteria</taxon>
        <taxon>Pseudomonadati</taxon>
        <taxon>Thermomicrobiota</taxon>
        <taxon>Thermomicrobia</taxon>
        <taxon>Thermomicrobiales</taxon>
        <taxon>environmental samples</taxon>
    </lineage>
</organism>
<name>A0A6J4UPU9_9BACT</name>
<evidence type="ECO:0000256" key="1">
    <source>
        <dbReference type="SAM" id="MobiDB-lite"/>
    </source>
</evidence>
<reference evidence="2" key="1">
    <citation type="submission" date="2020-02" db="EMBL/GenBank/DDBJ databases">
        <authorList>
            <person name="Meier V. D."/>
        </authorList>
    </citation>
    <scope>NUCLEOTIDE SEQUENCE</scope>
    <source>
        <strain evidence="2">AVDCRST_MAG49</strain>
    </source>
</reference>
<dbReference type="AlphaFoldDB" id="A0A6J4UPU9"/>